<reference evidence="1 2" key="1">
    <citation type="submission" date="2019-03" db="EMBL/GenBank/DDBJ databases">
        <title>Genomic Encyclopedia of Type Strains, Phase IV (KMG-V): Genome sequencing to study the core and pangenomes of soil and plant-associated prokaryotes.</title>
        <authorList>
            <person name="Whitman W."/>
        </authorList>
    </citation>
    <scope>NUCLEOTIDE SEQUENCE [LARGE SCALE GENOMIC DNA]</scope>
    <source>
        <strain evidence="1 2">Hc14</strain>
    </source>
</reference>
<evidence type="ECO:0000313" key="2">
    <source>
        <dbReference type="Proteomes" id="UP000294576"/>
    </source>
</evidence>
<organism evidence="1 2">
    <name type="scientific">Rhizobium sullae</name>
    <name type="common">Rhizobium hedysari</name>
    <dbReference type="NCBI Taxonomy" id="50338"/>
    <lineage>
        <taxon>Bacteria</taxon>
        <taxon>Pseudomonadati</taxon>
        <taxon>Pseudomonadota</taxon>
        <taxon>Alphaproteobacteria</taxon>
        <taxon>Hyphomicrobiales</taxon>
        <taxon>Rhizobiaceae</taxon>
        <taxon>Rhizobium/Agrobacterium group</taxon>
        <taxon>Rhizobium</taxon>
    </lineage>
</organism>
<gene>
    <name evidence="1" type="ORF">EV132_110175</name>
</gene>
<sequence length="152" mass="15918">MLFLIMRSDSIRQRRRTFSARAACFVCELLLIKQKNLSRLRDILRSIFSSDANSMAPPPVYLERERKYLEEKMTKCTISLTLLGCLALSGCQSAATSQGGRSSEFGCIAGTVGGAVVGGLLGATIGSGTGQLWAVGGGATLGAAGGSALTCY</sequence>
<accession>A0A4R3PZG1</accession>
<protein>
    <recommendedName>
        <fullName evidence="3">17 kDa surface antigen</fullName>
    </recommendedName>
</protein>
<evidence type="ECO:0008006" key="3">
    <source>
        <dbReference type="Google" id="ProtNLM"/>
    </source>
</evidence>
<evidence type="ECO:0000313" key="1">
    <source>
        <dbReference type="EMBL" id="TCU14098.1"/>
    </source>
</evidence>
<dbReference type="Proteomes" id="UP000294576">
    <property type="component" value="Unassembled WGS sequence"/>
</dbReference>
<dbReference type="EMBL" id="SMBH01000010">
    <property type="protein sequence ID" value="TCU14098.1"/>
    <property type="molecule type" value="Genomic_DNA"/>
</dbReference>
<proteinExistence type="predicted"/>
<dbReference type="AlphaFoldDB" id="A0A4R3PZG1"/>
<name>A0A4R3PZG1_RHISU</name>
<comment type="caution">
    <text evidence="1">The sequence shown here is derived from an EMBL/GenBank/DDBJ whole genome shotgun (WGS) entry which is preliminary data.</text>
</comment>